<dbReference type="AlphaFoldDB" id="A0A3S1JEH6"/>
<gene>
    <name evidence="1" type="ORF">ECE50_018835</name>
</gene>
<comment type="caution">
    <text evidence="1">The sequence shown here is derived from an EMBL/GenBank/DDBJ whole genome shotgun (WGS) entry which is preliminary data.</text>
</comment>
<name>A0A3S1JEH6_9BACT</name>
<evidence type="ECO:0000313" key="2">
    <source>
        <dbReference type="Proteomes" id="UP000281028"/>
    </source>
</evidence>
<reference evidence="1" key="1">
    <citation type="submission" date="2020-05" db="EMBL/GenBank/DDBJ databases">
        <title>Chitinophaga laudate sp. nov., isolated from a tropical peat swamp.</title>
        <authorList>
            <person name="Goh C.B.S."/>
            <person name="Lee M.S."/>
            <person name="Parimannan S."/>
            <person name="Pasbakhsh P."/>
            <person name="Yule C.M."/>
            <person name="Rajandas H."/>
            <person name="Loke S."/>
            <person name="Croft L."/>
            <person name="Tan J.B.L."/>
        </authorList>
    </citation>
    <scope>NUCLEOTIDE SEQUENCE</scope>
    <source>
        <strain evidence="1">Mgbs1</strain>
    </source>
</reference>
<organism evidence="1 2">
    <name type="scientific">Chitinophaga solisilvae</name>
    <dbReference type="NCBI Taxonomy" id="1233460"/>
    <lineage>
        <taxon>Bacteria</taxon>
        <taxon>Pseudomonadati</taxon>
        <taxon>Bacteroidota</taxon>
        <taxon>Chitinophagia</taxon>
        <taxon>Chitinophagales</taxon>
        <taxon>Chitinophagaceae</taxon>
        <taxon>Chitinophaga</taxon>
    </lineage>
</organism>
<dbReference type="Proteomes" id="UP000281028">
    <property type="component" value="Unassembled WGS sequence"/>
</dbReference>
<accession>A0A3S1JEH6</accession>
<dbReference type="EMBL" id="RIAR02000001">
    <property type="protein sequence ID" value="NSL88905.1"/>
    <property type="molecule type" value="Genomic_DNA"/>
</dbReference>
<sequence length="253" mass="29388">MQTHKKCCIIIAAVLSVLLHSYIARGQNITKPEGVFRQKENSRIRLILRNDYFLLLNQDGHDHIVLHNNTDTLAYGTWSWNPQQRLIALSTPVEWNNNILLTTVEEKEALSPDSLYIYITNPIDTYRIRNQERLRDLVYRLRLSSDLPAFDSLTKAESYTASPIVLHRPEGLHIKRISINITPVASIPVRHIGMDSLFSSSYKPLSTTANSFRFNFPALTYDFISYLRLNEDHIKVLSRYKLLWNGKEYIKTR</sequence>
<protein>
    <submittedName>
        <fullName evidence="1">Uncharacterized protein</fullName>
    </submittedName>
</protein>
<evidence type="ECO:0000313" key="1">
    <source>
        <dbReference type="EMBL" id="NSL88905.1"/>
    </source>
</evidence>
<proteinExistence type="predicted"/>
<keyword evidence="2" id="KW-1185">Reference proteome</keyword>